<dbReference type="AlphaFoldDB" id="A0A177B4U5"/>
<dbReference type="GO" id="GO:0035091">
    <property type="term" value="F:phosphatidylinositol binding"/>
    <property type="evidence" value="ECO:0007669"/>
    <property type="project" value="InterPro"/>
</dbReference>
<reference evidence="3 4" key="1">
    <citation type="submission" date="2016-04" db="EMBL/GenBank/DDBJ databases">
        <title>The genome of Intoshia linei affirms orthonectids as highly simplified spiralians.</title>
        <authorList>
            <person name="Mikhailov K.V."/>
            <person name="Slusarev G.S."/>
            <person name="Nikitin M.A."/>
            <person name="Logacheva M.D."/>
            <person name="Penin A."/>
            <person name="Aleoshin V."/>
            <person name="Panchin Y.V."/>
        </authorList>
    </citation>
    <scope>NUCLEOTIDE SEQUENCE [LARGE SCALE GENOMIC DNA]</scope>
    <source>
        <strain evidence="3">Intl2013</strain>
        <tissue evidence="3">Whole animal</tissue>
    </source>
</reference>
<name>A0A177B4U5_9BILA</name>
<dbReference type="EMBL" id="LWCA01000448">
    <property type="protein sequence ID" value="OAF68424.1"/>
    <property type="molecule type" value="Genomic_DNA"/>
</dbReference>
<dbReference type="Gene3D" id="3.30.1520.10">
    <property type="entry name" value="Phox-like domain"/>
    <property type="match status" value="1"/>
</dbReference>
<dbReference type="PANTHER" id="PTHR12431">
    <property type="entry name" value="SORTING NEXIN 17 AND 27"/>
    <property type="match status" value="1"/>
</dbReference>
<dbReference type="GO" id="GO:0005769">
    <property type="term" value="C:early endosome"/>
    <property type="evidence" value="ECO:0007669"/>
    <property type="project" value="TreeGrafter"/>
</dbReference>
<dbReference type="SUPFAM" id="SSF50156">
    <property type="entry name" value="PDZ domain-like"/>
    <property type="match status" value="1"/>
</dbReference>
<dbReference type="PROSITE" id="PS50195">
    <property type="entry name" value="PX"/>
    <property type="match status" value="1"/>
</dbReference>
<evidence type="ECO:0008006" key="5">
    <source>
        <dbReference type="Google" id="ProtNLM"/>
    </source>
</evidence>
<dbReference type="InterPro" id="IPR041489">
    <property type="entry name" value="PDZ_6"/>
</dbReference>
<dbReference type="InterPro" id="IPR001683">
    <property type="entry name" value="PX_dom"/>
</dbReference>
<dbReference type="GO" id="GO:0032456">
    <property type="term" value="P:endocytic recycling"/>
    <property type="evidence" value="ECO:0007669"/>
    <property type="project" value="TreeGrafter"/>
</dbReference>
<dbReference type="Pfam" id="PF17820">
    <property type="entry name" value="PDZ_6"/>
    <property type="match status" value="1"/>
</dbReference>
<evidence type="ECO:0000313" key="4">
    <source>
        <dbReference type="Proteomes" id="UP000078046"/>
    </source>
</evidence>
<dbReference type="Proteomes" id="UP000078046">
    <property type="component" value="Unassembled WGS sequence"/>
</dbReference>
<protein>
    <recommendedName>
        <fullName evidence="5">Sorting nexin-27</fullName>
    </recommendedName>
</protein>
<feature type="domain" description="PX" evidence="2">
    <location>
        <begin position="138"/>
        <end position="248"/>
    </location>
</feature>
<dbReference type="GO" id="GO:0006886">
    <property type="term" value="P:intracellular protein transport"/>
    <property type="evidence" value="ECO:0007669"/>
    <property type="project" value="TreeGrafter"/>
</dbReference>
<sequence length="491" mass="57964">MNTEIIVETSLLHKVEITTNAEDNEYGFQINGQTFEGGQLRSVGGILYGPMQTVSSVTKDSLAYKAGLRIGDRIRSVNGIRVESMAQHTVIDLIKQTGVFLKLEVLTLTKEDANYLDGNTDKVLRNVKKFVGSHLYDRKYIIITIPNVTHIYEKNNVNYINYDVYYQGSYLCSRRYSHFFKYYNELKNKFTPDILTNFPKKWPFKLDKHQIDRRRRLLEAWIDNICSIQEIFDNSITQEFFSNFEPKSFKLIYLNVYLPDDNILTVQVDESTTISDKLLEILDIAEYFDVFSIFVYDYDYSITHKSDNVCYLIYNFNYSKFYLKKWVFSLNLEAFMIENSLTLKYLYYTVISDLANFNLDEESLKYIIHLKNKNKYKEVVNKLQKYNHYNTIIFKGVDITYMDLDNYTANLKLSYNIIEIEIDIKNDENVHIENIYWIDIISVKIKHDGSIIVNYKKEDNDVTLTIDCKKIKYVKACFDKIMEESKLNYEV</sequence>
<dbReference type="PROSITE" id="PS50106">
    <property type="entry name" value="PDZ"/>
    <property type="match status" value="1"/>
</dbReference>
<dbReference type="Pfam" id="PF00787">
    <property type="entry name" value="PX"/>
    <property type="match status" value="1"/>
</dbReference>
<dbReference type="InterPro" id="IPR036034">
    <property type="entry name" value="PDZ_sf"/>
</dbReference>
<gene>
    <name evidence="3" type="ORF">A3Q56_03844</name>
</gene>
<dbReference type="InterPro" id="IPR036871">
    <property type="entry name" value="PX_dom_sf"/>
</dbReference>
<accession>A0A177B4U5</accession>
<proteinExistence type="predicted"/>
<dbReference type="Gene3D" id="2.30.42.10">
    <property type="match status" value="1"/>
</dbReference>
<keyword evidence="4" id="KW-1185">Reference proteome</keyword>
<dbReference type="SUPFAM" id="SSF64268">
    <property type="entry name" value="PX domain"/>
    <property type="match status" value="1"/>
</dbReference>
<dbReference type="OrthoDB" id="10036828at2759"/>
<feature type="domain" description="PDZ" evidence="1">
    <location>
        <begin position="14"/>
        <end position="109"/>
    </location>
</feature>
<organism evidence="3 4">
    <name type="scientific">Intoshia linei</name>
    <dbReference type="NCBI Taxonomy" id="1819745"/>
    <lineage>
        <taxon>Eukaryota</taxon>
        <taxon>Metazoa</taxon>
        <taxon>Spiralia</taxon>
        <taxon>Lophotrochozoa</taxon>
        <taxon>Mesozoa</taxon>
        <taxon>Orthonectida</taxon>
        <taxon>Rhopaluridae</taxon>
        <taxon>Intoshia</taxon>
    </lineage>
</organism>
<dbReference type="PANTHER" id="PTHR12431:SF19">
    <property type="entry name" value="SORTING NEXIN-27"/>
    <property type="match status" value="1"/>
</dbReference>
<dbReference type="SMART" id="SM00228">
    <property type="entry name" value="PDZ"/>
    <property type="match status" value="1"/>
</dbReference>
<dbReference type="InterPro" id="IPR001478">
    <property type="entry name" value="PDZ"/>
</dbReference>
<evidence type="ECO:0000259" key="2">
    <source>
        <dbReference type="PROSITE" id="PS50195"/>
    </source>
</evidence>
<dbReference type="SMART" id="SM00312">
    <property type="entry name" value="PX"/>
    <property type="match status" value="1"/>
</dbReference>
<evidence type="ECO:0000313" key="3">
    <source>
        <dbReference type="EMBL" id="OAF68424.1"/>
    </source>
</evidence>
<evidence type="ECO:0000259" key="1">
    <source>
        <dbReference type="PROSITE" id="PS50106"/>
    </source>
</evidence>
<comment type="caution">
    <text evidence="3">The sequence shown here is derived from an EMBL/GenBank/DDBJ whole genome shotgun (WGS) entry which is preliminary data.</text>
</comment>